<dbReference type="EMBL" id="CAWUFR010000351">
    <property type="protein sequence ID" value="CAK6976486.1"/>
    <property type="molecule type" value="Genomic_DNA"/>
</dbReference>
<name>A0AAV1Q1N4_SCOSC</name>
<dbReference type="PROSITE" id="PS51205">
    <property type="entry name" value="VPS9"/>
    <property type="match status" value="1"/>
</dbReference>
<evidence type="ECO:0000259" key="8">
    <source>
        <dbReference type="PROSITE" id="PS50001"/>
    </source>
</evidence>
<dbReference type="Pfam" id="PF02204">
    <property type="entry name" value="VPS9"/>
    <property type="match status" value="1"/>
</dbReference>
<feature type="domain" description="SH2" evidence="8">
    <location>
        <begin position="190"/>
        <end position="283"/>
    </location>
</feature>
<dbReference type="GO" id="GO:0005085">
    <property type="term" value="F:guanyl-nucleotide exchange factor activity"/>
    <property type="evidence" value="ECO:0007669"/>
    <property type="project" value="InterPro"/>
</dbReference>
<comment type="subcellular location">
    <subcellularLocation>
        <location evidence="1">Cytoplasm</location>
    </subcellularLocation>
</comment>
<dbReference type="Gene3D" id="3.30.505.10">
    <property type="entry name" value="SH2 domain"/>
    <property type="match status" value="1"/>
</dbReference>
<feature type="compositionally biased region" description="Pro residues" evidence="7">
    <location>
        <begin position="138"/>
        <end position="147"/>
    </location>
</feature>
<evidence type="ECO:0000256" key="4">
    <source>
        <dbReference type="ARBA" id="ARBA00022490"/>
    </source>
</evidence>
<evidence type="ECO:0000256" key="1">
    <source>
        <dbReference type="ARBA" id="ARBA00004496"/>
    </source>
</evidence>
<dbReference type="SUPFAM" id="SSF55550">
    <property type="entry name" value="SH2 domain"/>
    <property type="match status" value="1"/>
</dbReference>
<dbReference type="Pfam" id="PF23268">
    <property type="entry name" value="RIN1"/>
    <property type="match status" value="1"/>
</dbReference>
<feature type="compositionally biased region" description="Polar residues" evidence="7">
    <location>
        <begin position="1"/>
        <end position="23"/>
    </location>
</feature>
<proteinExistence type="inferred from homology"/>
<dbReference type="Proteomes" id="UP001314229">
    <property type="component" value="Unassembled WGS sequence"/>
</dbReference>
<accession>A0AAV1Q1N4</accession>
<dbReference type="InterPro" id="IPR037191">
    <property type="entry name" value="VPS9_dom_sf"/>
</dbReference>
<evidence type="ECO:0000256" key="3">
    <source>
        <dbReference type="ARBA" id="ARBA00022468"/>
    </source>
</evidence>
<feature type="compositionally biased region" description="Pro residues" evidence="7">
    <location>
        <begin position="1058"/>
        <end position="1095"/>
    </location>
</feature>
<comment type="caution">
    <text evidence="10">The sequence shown here is derived from an EMBL/GenBank/DDBJ whole genome shotgun (WGS) entry which is preliminary data.</text>
</comment>
<dbReference type="AlphaFoldDB" id="A0AAV1Q1N4"/>
<dbReference type="SMART" id="SM00167">
    <property type="entry name" value="VPS9"/>
    <property type="match status" value="1"/>
</dbReference>
<dbReference type="GO" id="GO:0005829">
    <property type="term" value="C:cytosol"/>
    <property type="evidence" value="ECO:0007669"/>
    <property type="project" value="TreeGrafter"/>
</dbReference>
<feature type="region of interest" description="Disordered" evidence="7">
    <location>
        <begin position="1051"/>
        <end position="1096"/>
    </location>
</feature>
<feature type="compositionally biased region" description="Polar residues" evidence="7">
    <location>
        <begin position="350"/>
        <end position="377"/>
    </location>
</feature>
<dbReference type="GO" id="GO:0005096">
    <property type="term" value="F:GTPase activator activity"/>
    <property type="evidence" value="ECO:0007669"/>
    <property type="project" value="UniProtKB-KW"/>
</dbReference>
<dbReference type="InterPro" id="IPR003123">
    <property type="entry name" value="VPS9"/>
</dbReference>
<feature type="compositionally biased region" description="Basic and acidic residues" evidence="7">
    <location>
        <begin position="528"/>
        <end position="560"/>
    </location>
</feature>
<dbReference type="PRINTS" id="PR01217">
    <property type="entry name" value="PRICHEXTENSN"/>
</dbReference>
<protein>
    <submittedName>
        <fullName evidence="10">Ras and Rab interactor 3</fullName>
    </submittedName>
</protein>
<dbReference type="GO" id="GO:0016192">
    <property type="term" value="P:vesicle-mediated transport"/>
    <property type="evidence" value="ECO:0007669"/>
    <property type="project" value="InterPro"/>
</dbReference>
<comment type="similarity">
    <text evidence="2">Belongs to the RIN (Ras interaction/interference) family.</text>
</comment>
<dbReference type="InterPro" id="IPR036860">
    <property type="entry name" value="SH2_dom_sf"/>
</dbReference>
<feature type="compositionally biased region" description="Pro residues" evidence="7">
    <location>
        <begin position="157"/>
        <end position="171"/>
    </location>
</feature>
<evidence type="ECO:0000313" key="11">
    <source>
        <dbReference type="Proteomes" id="UP001314229"/>
    </source>
</evidence>
<feature type="compositionally biased region" description="Basic and acidic residues" evidence="7">
    <location>
        <begin position="430"/>
        <end position="444"/>
    </location>
</feature>
<keyword evidence="4" id="KW-0963">Cytoplasm</keyword>
<sequence>MMEASVVSQDSGNTTPLTGALNTSSTPSPESVPPSSPLSPPSLPSSNPPVRPRRPKPPPPTLKSSHLPSRPPLPPSTPPSLPPPLPPISKPLSSNPPPSHALFNPPPTLPPPLSPTPISPAPLLSLQPTVSSEVTPVFSPPPLPSPLSPTVASPTCSSPPPPPSPLIPPSSPTQSPLSPIDRLVVSAPIWQLKGLSQDQTSSILEKEKAGAFLVLSTEEKGMMLTVRLPEELGMPVVQDLLVKQHKTFLHLEGSSLVFDDIFKMISFYCASRDILAVPLRLPLAITTATKREELEVVSAMGTDFWTSDLHQQSKSQDPVLDQTHSSLYLYVNPVTVEETPTPTPNKDLKNSSNSKLETVPQNISSSLQNGETPQQVTPEVKGQTKPTSNQEMKYKRPPPRPPSLSSGAGMGLLFTSPPPVHNSSSADSNEEGRGGGGEREERKSVSTSPPPSRPPVPLQGRAAPRVPPAPLHRTSSRKSTDREGGEGTEREKGQNPAKKTEKEGVGEKGEEKAASKPEDAELENSSKTQEEEVKKEGEKTNKEDEKEEKEVKEEDKEKSSSQKKPSRPVPPPRRKPCAPGAPVFPNQASLIGQSASVKAAPPSPARRPDVSLYSPQGGAALGTDPDSCSTSSTEEEGDLNQEQEQNHSRPAGSRSPKVKRTPTTIMLDRARYRLSTVLTGLISHDRRLTQRIVEMARDPLTYFGNLVKEHRAFTLETMSNHSTSTELLQEIRQMMTQLKSYLLQSTELQALLEPQHQYAQDKLENIVEAALCKSVLKPLREPIYQSLEKLHANNDTMKQLAHNQSAVLGSTTTALGITTAVPEAPAMEKISIKLNNLHLEYSPQRKIELLLKSCKIIYDCMSVSCPGRTHGADDFLPVMMYVLARSNLCNLQLDVEYMMELMDPALTLGEGSYYLTTTYGALEHIKTFDQQRSATRQLSREVQDSIHRWERRRTLNQERTNQGSIRDFLTVCCPEIGENPKTLGVLPTTTIQDLAEQCAARFEQDSYILSVYMDDVHMPLAPTELALSVKNNCQPGAYCFVYHSIDRPNNPPVRSCPTDPPPAPPPAPHPAPPPAPPPAAPPAPPPVPPPVPPPEVCSQAVIAAADTVEPEAEEKSLISL</sequence>
<feature type="domain" description="VPS9" evidence="9">
    <location>
        <begin position="791"/>
        <end position="934"/>
    </location>
</feature>
<feature type="compositionally biased region" description="Pro residues" evidence="7">
    <location>
        <begin position="448"/>
        <end position="457"/>
    </location>
</feature>
<dbReference type="PROSITE" id="PS50001">
    <property type="entry name" value="SH2"/>
    <property type="match status" value="1"/>
</dbReference>
<evidence type="ECO:0000256" key="7">
    <source>
        <dbReference type="SAM" id="MobiDB-lite"/>
    </source>
</evidence>
<dbReference type="FunFam" id="1.20.1050.80:FF:000002">
    <property type="entry name" value="Ras and Rab interactor 2"/>
    <property type="match status" value="1"/>
</dbReference>
<keyword evidence="3" id="KW-0343">GTPase activation</keyword>
<keyword evidence="5 6" id="KW-0727">SH2 domain</keyword>
<keyword evidence="11" id="KW-1185">Reference proteome</keyword>
<organism evidence="10 11">
    <name type="scientific">Scomber scombrus</name>
    <name type="common">Atlantic mackerel</name>
    <name type="synonym">Scomber vernalis</name>
    <dbReference type="NCBI Taxonomy" id="13677"/>
    <lineage>
        <taxon>Eukaryota</taxon>
        <taxon>Metazoa</taxon>
        <taxon>Chordata</taxon>
        <taxon>Craniata</taxon>
        <taxon>Vertebrata</taxon>
        <taxon>Euteleostomi</taxon>
        <taxon>Actinopterygii</taxon>
        <taxon>Neopterygii</taxon>
        <taxon>Teleostei</taxon>
        <taxon>Neoteleostei</taxon>
        <taxon>Acanthomorphata</taxon>
        <taxon>Pelagiaria</taxon>
        <taxon>Scombriformes</taxon>
        <taxon>Scombridae</taxon>
        <taxon>Scomber</taxon>
    </lineage>
</organism>
<evidence type="ECO:0000256" key="6">
    <source>
        <dbReference type="PROSITE-ProRule" id="PRU00191"/>
    </source>
</evidence>
<evidence type="ECO:0000256" key="5">
    <source>
        <dbReference type="ARBA" id="ARBA00022999"/>
    </source>
</evidence>
<feature type="region of interest" description="Disordered" evidence="7">
    <location>
        <begin position="336"/>
        <end position="663"/>
    </location>
</feature>
<evidence type="ECO:0000313" key="10">
    <source>
        <dbReference type="EMBL" id="CAK6976486.1"/>
    </source>
</evidence>
<dbReference type="GO" id="GO:0031267">
    <property type="term" value="F:small GTPase binding"/>
    <property type="evidence" value="ECO:0007669"/>
    <property type="project" value="TreeGrafter"/>
</dbReference>
<dbReference type="GO" id="GO:0030139">
    <property type="term" value="C:endocytic vesicle"/>
    <property type="evidence" value="ECO:0007669"/>
    <property type="project" value="TreeGrafter"/>
</dbReference>
<dbReference type="SUPFAM" id="SSF109993">
    <property type="entry name" value="VPS9 domain"/>
    <property type="match status" value="1"/>
</dbReference>
<feature type="region of interest" description="Disordered" evidence="7">
    <location>
        <begin position="1"/>
        <end position="178"/>
    </location>
</feature>
<evidence type="ECO:0000256" key="2">
    <source>
        <dbReference type="ARBA" id="ARBA00006919"/>
    </source>
</evidence>
<feature type="compositionally biased region" description="Basic and acidic residues" evidence="7">
    <location>
        <begin position="478"/>
        <end position="519"/>
    </location>
</feature>
<dbReference type="InterPro" id="IPR045046">
    <property type="entry name" value="Vps9-like"/>
</dbReference>
<feature type="compositionally biased region" description="Pro residues" evidence="7">
    <location>
        <begin position="30"/>
        <end position="50"/>
    </location>
</feature>
<reference evidence="10 11" key="1">
    <citation type="submission" date="2024-01" db="EMBL/GenBank/DDBJ databases">
        <authorList>
            <person name="Alioto T."/>
            <person name="Alioto T."/>
            <person name="Gomez Garrido J."/>
        </authorList>
    </citation>
    <scope>NUCLEOTIDE SEQUENCE [LARGE SCALE GENOMIC DNA]</scope>
</reference>
<dbReference type="PANTHER" id="PTHR23101:SF58">
    <property type="entry name" value="RAS AND RAB INTERACTOR 3"/>
    <property type="match status" value="1"/>
</dbReference>
<dbReference type="PANTHER" id="PTHR23101">
    <property type="entry name" value="RAB GDP/GTP EXCHANGE FACTOR"/>
    <property type="match status" value="1"/>
</dbReference>
<dbReference type="InterPro" id="IPR000980">
    <property type="entry name" value="SH2"/>
</dbReference>
<dbReference type="Gene3D" id="1.20.1050.80">
    <property type="entry name" value="VPS9 domain"/>
    <property type="match status" value="1"/>
</dbReference>
<gene>
    <name evidence="10" type="ORF">FSCOSCO3_A033980</name>
</gene>
<feature type="compositionally biased region" description="Pro residues" evidence="7">
    <location>
        <begin position="69"/>
        <end position="120"/>
    </location>
</feature>
<evidence type="ECO:0000259" key="9">
    <source>
        <dbReference type="PROSITE" id="PS51205"/>
    </source>
</evidence>